<dbReference type="Pfam" id="PF03466">
    <property type="entry name" value="LysR_substrate"/>
    <property type="match status" value="1"/>
</dbReference>
<dbReference type="Proteomes" id="UP000199423">
    <property type="component" value="Unassembled WGS sequence"/>
</dbReference>
<evidence type="ECO:0000313" key="7">
    <source>
        <dbReference type="Proteomes" id="UP000199423"/>
    </source>
</evidence>
<keyword evidence="7" id="KW-1185">Reference proteome</keyword>
<evidence type="ECO:0000256" key="1">
    <source>
        <dbReference type="ARBA" id="ARBA00009437"/>
    </source>
</evidence>
<evidence type="ECO:0000256" key="2">
    <source>
        <dbReference type="ARBA" id="ARBA00023015"/>
    </source>
</evidence>
<organism evidence="6 7">
    <name type="scientific">Hyphomicrobium facile</name>
    <dbReference type="NCBI Taxonomy" id="51670"/>
    <lineage>
        <taxon>Bacteria</taxon>
        <taxon>Pseudomonadati</taxon>
        <taxon>Pseudomonadota</taxon>
        <taxon>Alphaproteobacteria</taxon>
        <taxon>Hyphomicrobiales</taxon>
        <taxon>Hyphomicrobiaceae</taxon>
        <taxon>Hyphomicrobium</taxon>
    </lineage>
</organism>
<dbReference type="PROSITE" id="PS50931">
    <property type="entry name" value="HTH_LYSR"/>
    <property type="match status" value="1"/>
</dbReference>
<proteinExistence type="inferred from homology"/>
<sequence>MFSGGRQIFPRAILWVFLPRCNMSSNNTRHDDFFRNLDWNLFKIFCIIAETGGVTAAAALLRRKQPSISLALQRLEGQLNVRLCERGPSGFELTDEGRALANTCMKLKALVRGIPDAMADTLNTVSGHVRIKMISNVVSEILDDVIMSFHRKCPNVELIVDVASWSDVINALLRKEIDIGVAPSRSKRADLIYHPLFRETHRPYCGRGHRLYGQKILDPKALAEEPFILTGADEPDQLSDFRLKYGIGQKVSGISQHLEEARRLAILGVGLCFLPDGYAAPDVSSGRLWPLLGKRNAPAMEIFIISNPDRPWHMAHILFIEELKAIVCEAKRARSLVGADYATD</sequence>
<dbReference type="Gene3D" id="1.10.10.10">
    <property type="entry name" value="Winged helix-like DNA-binding domain superfamily/Winged helix DNA-binding domain"/>
    <property type="match status" value="1"/>
</dbReference>
<evidence type="ECO:0000259" key="5">
    <source>
        <dbReference type="PROSITE" id="PS50931"/>
    </source>
</evidence>
<keyword evidence="2" id="KW-0805">Transcription regulation</keyword>
<dbReference type="InterPro" id="IPR005119">
    <property type="entry name" value="LysR_subst-bd"/>
</dbReference>
<dbReference type="InterPro" id="IPR000847">
    <property type="entry name" value="LysR_HTH_N"/>
</dbReference>
<keyword evidence="4" id="KW-0804">Transcription</keyword>
<gene>
    <name evidence="6" type="ORF">SAMN04488557_1343</name>
</gene>
<dbReference type="EMBL" id="FPCH01000001">
    <property type="protein sequence ID" value="SFV29822.1"/>
    <property type="molecule type" value="Genomic_DNA"/>
</dbReference>
<dbReference type="AlphaFoldDB" id="A0A1I7N591"/>
<name>A0A1I7N591_9HYPH</name>
<dbReference type="GO" id="GO:0000976">
    <property type="term" value="F:transcription cis-regulatory region binding"/>
    <property type="evidence" value="ECO:0007669"/>
    <property type="project" value="TreeGrafter"/>
</dbReference>
<dbReference type="OrthoDB" id="9787460at2"/>
<keyword evidence="3 6" id="KW-0238">DNA-binding</keyword>
<reference evidence="7" key="1">
    <citation type="submission" date="2016-10" db="EMBL/GenBank/DDBJ databases">
        <authorList>
            <person name="Varghese N."/>
            <person name="Submissions S."/>
        </authorList>
    </citation>
    <scope>NUCLEOTIDE SEQUENCE [LARGE SCALE GENOMIC DNA]</scope>
    <source>
        <strain evidence="7">DSM 1565</strain>
    </source>
</reference>
<dbReference type="GO" id="GO:0003700">
    <property type="term" value="F:DNA-binding transcription factor activity"/>
    <property type="evidence" value="ECO:0007669"/>
    <property type="project" value="InterPro"/>
</dbReference>
<dbReference type="PANTHER" id="PTHR30126">
    <property type="entry name" value="HTH-TYPE TRANSCRIPTIONAL REGULATOR"/>
    <property type="match status" value="1"/>
</dbReference>
<dbReference type="Gene3D" id="3.40.190.10">
    <property type="entry name" value="Periplasmic binding protein-like II"/>
    <property type="match status" value="2"/>
</dbReference>
<dbReference type="STRING" id="51670.SAMN04488557_1343"/>
<evidence type="ECO:0000256" key="3">
    <source>
        <dbReference type="ARBA" id="ARBA00023125"/>
    </source>
</evidence>
<accession>A0A1I7N591</accession>
<feature type="domain" description="HTH lysR-type" evidence="5">
    <location>
        <begin position="37"/>
        <end position="94"/>
    </location>
</feature>
<evidence type="ECO:0000256" key="4">
    <source>
        <dbReference type="ARBA" id="ARBA00023163"/>
    </source>
</evidence>
<dbReference type="InterPro" id="IPR036388">
    <property type="entry name" value="WH-like_DNA-bd_sf"/>
</dbReference>
<evidence type="ECO:0000313" key="6">
    <source>
        <dbReference type="EMBL" id="SFV29822.1"/>
    </source>
</evidence>
<protein>
    <submittedName>
        <fullName evidence="6">DNA-binding transcriptional regulator, LysR family</fullName>
    </submittedName>
</protein>
<dbReference type="SUPFAM" id="SSF46785">
    <property type="entry name" value="Winged helix' DNA-binding domain"/>
    <property type="match status" value="1"/>
</dbReference>
<comment type="similarity">
    <text evidence="1">Belongs to the LysR transcriptional regulatory family.</text>
</comment>
<dbReference type="PANTHER" id="PTHR30126:SF98">
    <property type="entry name" value="HTH-TYPE TRANSCRIPTIONAL ACTIVATOR BAUR"/>
    <property type="match status" value="1"/>
</dbReference>
<dbReference type="SUPFAM" id="SSF53850">
    <property type="entry name" value="Periplasmic binding protein-like II"/>
    <property type="match status" value="1"/>
</dbReference>
<dbReference type="CDD" id="cd05466">
    <property type="entry name" value="PBP2_LTTR_substrate"/>
    <property type="match status" value="1"/>
</dbReference>
<dbReference type="Pfam" id="PF00126">
    <property type="entry name" value="HTH_1"/>
    <property type="match status" value="1"/>
</dbReference>
<dbReference type="InterPro" id="IPR036390">
    <property type="entry name" value="WH_DNA-bd_sf"/>
</dbReference>